<gene>
    <name evidence="4" type="primary">Contig14703.g15662</name>
    <name evidence="4" type="ORF">STYLEM_14083</name>
</gene>
<dbReference type="InterPro" id="IPR013083">
    <property type="entry name" value="Znf_RING/FYVE/PHD"/>
</dbReference>
<dbReference type="GO" id="GO:0008270">
    <property type="term" value="F:zinc ion binding"/>
    <property type="evidence" value="ECO:0007669"/>
    <property type="project" value="UniProtKB-KW"/>
</dbReference>
<organism evidence="4 5">
    <name type="scientific">Stylonychia lemnae</name>
    <name type="common">Ciliate</name>
    <dbReference type="NCBI Taxonomy" id="5949"/>
    <lineage>
        <taxon>Eukaryota</taxon>
        <taxon>Sar</taxon>
        <taxon>Alveolata</taxon>
        <taxon>Ciliophora</taxon>
        <taxon>Intramacronucleata</taxon>
        <taxon>Spirotrichea</taxon>
        <taxon>Stichotrichia</taxon>
        <taxon>Sporadotrichida</taxon>
        <taxon>Oxytrichidae</taxon>
        <taxon>Stylonychinae</taxon>
        <taxon>Stylonychia</taxon>
    </lineage>
</organism>
<name>A0A078AW47_STYLE</name>
<reference evidence="4 5" key="1">
    <citation type="submission" date="2014-06" db="EMBL/GenBank/DDBJ databases">
        <authorList>
            <person name="Swart Estienne"/>
        </authorList>
    </citation>
    <scope>NUCLEOTIDE SEQUENCE [LARGE SCALE GENOMIC DNA]</scope>
    <source>
        <strain evidence="4 5">130c</strain>
    </source>
</reference>
<evidence type="ECO:0000313" key="5">
    <source>
        <dbReference type="Proteomes" id="UP000039865"/>
    </source>
</evidence>
<dbReference type="PROSITE" id="PS50089">
    <property type="entry name" value="ZF_RING_2"/>
    <property type="match status" value="1"/>
</dbReference>
<sequence>MSIQQLNALFQKGHPISEYNFDTGKEIGGISYSTLKHETTVTTDSVQNEERLVQKVNLDDSLEDKRDISIFERSNKIKKISDDIQFNKTAGDLQQSFETTNHIDYYDLFQRNNIISEDQTFIQNQSRQKIFLQNEGTGIIGGGSGGTGAGDNSKFLFSDNVSMKVNIKVPKTYLDANLFYPDAFESQPFIDITQANVNKKYINIMNGNNLNNFTQDNLLNVNPDNLGGRSRKKKKLNQFKFDDTLTHNNLILGEEDEDGLLHLNADQSHTMNLVDNESSWNDEAMFKMLNFGDEQHKILLNRDHNDLDEDQKSEDEPHELEDFIANSHTLNFENSLMQNLMLDDDQTALNIRNLQQLQSQNYKPQQANLRHLVNYIHGDLYHCAICSSKFEEPDNLPRVLFCGDCLCEKCIRESILPQDQTEIAQAKSTKYLRCLICQQQHNFKMTKSGFVVCNDNFVKIKDDSGMVNYNGNGEQNKFQEEDVQRMNYQEEGSIDEQAFDIPEDLIIRSIPINVELIDLIREKRNKDNQLSLVQQISKFIQLDQLSKSEARYYLKELCKICEEDMQFIQNDDENDIDIDSLLNSPINHDNSIGFGNNFRKETMFRTIKDKFTNLMSQDAKSKYQNPLNQSKTILKQKAKQDQLERLNNSNNSGSMGSLSNSFKNISPFKKASEDTQNKYKQILQNSKSQILQTRTQSKNIFKQHFPSQTVSNNHTHTHHHHHQHTGCTHQSQSHHMCKNCGLKILQGNSQQALSLLSKKHQKMIKNHFGPGNHAHFVASRKDITKNFEDLDIQEDEEGLDEREPEKAIQQQRLESSEKLKEFDELNPLQDQEQNDQKNSSSKKNKRKKKKRQKAKQQKQEQKLLLKNGVQMDESQDTDLYSMLIPPEEFQQNLKSNVGQISKQALRNPFQEYMPNENFYQLKSLQDKFQGLKDNNLNFPLLCENCCKDFVIAPDALSMNYLSSQQIQLPKLQSQMKKELLEAGLLTVISHQCLVCVSQNNSTGSSQNQLSLCLICSLQHKQRHPNHTLKQVLQKTFLQTLSKKNPVFENLLNMSVTEKIRDSIDEEISKLVASMRQIFKLNKVNPTTNQPNN</sequence>
<dbReference type="Gene3D" id="3.30.40.10">
    <property type="entry name" value="Zinc/RING finger domain, C3HC4 (zinc finger)"/>
    <property type="match status" value="1"/>
</dbReference>
<dbReference type="Proteomes" id="UP000039865">
    <property type="component" value="Unassembled WGS sequence"/>
</dbReference>
<protein>
    <recommendedName>
        <fullName evidence="3">RING-type domain-containing protein</fullName>
    </recommendedName>
</protein>
<proteinExistence type="predicted"/>
<dbReference type="AlphaFoldDB" id="A0A078AW47"/>
<keyword evidence="1" id="KW-0479">Metal-binding</keyword>
<keyword evidence="5" id="KW-1185">Reference proteome</keyword>
<evidence type="ECO:0000256" key="1">
    <source>
        <dbReference type="PROSITE-ProRule" id="PRU00175"/>
    </source>
</evidence>
<keyword evidence="1" id="KW-0863">Zinc-finger</keyword>
<evidence type="ECO:0000256" key="2">
    <source>
        <dbReference type="SAM" id="MobiDB-lite"/>
    </source>
</evidence>
<accession>A0A078AW47</accession>
<dbReference type="InterPro" id="IPR001841">
    <property type="entry name" value="Znf_RING"/>
</dbReference>
<feature type="compositionally biased region" description="Low complexity" evidence="2">
    <location>
        <begin position="646"/>
        <end position="661"/>
    </location>
</feature>
<keyword evidence="1" id="KW-0862">Zinc</keyword>
<dbReference type="EMBL" id="CCKQ01013363">
    <property type="protein sequence ID" value="CDW85013.1"/>
    <property type="molecule type" value="Genomic_DNA"/>
</dbReference>
<feature type="region of interest" description="Disordered" evidence="2">
    <location>
        <begin position="824"/>
        <end position="866"/>
    </location>
</feature>
<feature type="compositionally biased region" description="Basic residues" evidence="2">
    <location>
        <begin position="840"/>
        <end position="856"/>
    </location>
</feature>
<evidence type="ECO:0000259" key="3">
    <source>
        <dbReference type="PROSITE" id="PS50089"/>
    </source>
</evidence>
<dbReference type="InParanoid" id="A0A078AW47"/>
<feature type="domain" description="RING-type" evidence="3">
    <location>
        <begin position="383"/>
        <end position="438"/>
    </location>
</feature>
<evidence type="ECO:0000313" key="4">
    <source>
        <dbReference type="EMBL" id="CDW85013.1"/>
    </source>
</evidence>
<feature type="region of interest" description="Disordered" evidence="2">
    <location>
        <begin position="636"/>
        <end position="665"/>
    </location>
</feature>